<dbReference type="Gene3D" id="3.40.390.10">
    <property type="entry name" value="Collagenase (Catalytic Domain)"/>
    <property type="match status" value="1"/>
</dbReference>
<keyword evidence="1 9" id="KW-0645">Protease</keyword>
<organism evidence="12">
    <name type="scientific">Strongyloides ratti</name>
    <name type="common">Parasitic roundworm</name>
    <dbReference type="NCBI Taxonomy" id="34506"/>
    <lineage>
        <taxon>Eukaryota</taxon>
        <taxon>Metazoa</taxon>
        <taxon>Ecdysozoa</taxon>
        <taxon>Nematoda</taxon>
        <taxon>Chromadorea</taxon>
        <taxon>Rhabditida</taxon>
        <taxon>Tylenchina</taxon>
        <taxon>Panagrolaimomorpha</taxon>
        <taxon>Strongyloidoidea</taxon>
        <taxon>Strongyloididae</taxon>
        <taxon>Strongyloides</taxon>
    </lineage>
</organism>
<evidence type="ECO:0000259" key="11">
    <source>
        <dbReference type="PROSITE" id="PS51864"/>
    </source>
</evidence>
<dbReference type="SUPFAM" id="SSF55486">
    <property type="entry name" value="Metalloproteases ('zincins'), catalytic domain"/>
    <property type="match status" value="1"/>
</dbReference>
<evidence type="ECO:0000256" key="1">
    <source>
        <dbReference type="ARBA" id="ARBA00022670"/>
    </source>
</evidence>
<keyword evidence="6 7" id="KW-1015">Disulfide bond</keyword>
<evidence type="ECO:0000259" key="10">
    <source>
        <dbReference type="PROSITE" id="PS50026"/>
    </source>
</evidence>
<sequence length="389" mass="46474">MLIFIYILLLFVNINAFEDFKNLKRNNTYFSERKKREILKDSKFLWNTKRITYHVNYRLNYTLISKAVSRISRETCLIFEGTKNKLFAMLSYEPGDNFETYLGKRESLLHKISIPPRNMDISKIIRETLRALGMDYETNRSDRDMYVTINRRNIMPKYESKFIQLYKDLTNSYGLPYDYNSIMHLGKYDYSKSNRLPVIETKNKKMEFFMGNKLYLSFNDAKLLNLKYCLKPKVLSLDCQNYGYPDPIVQNRCKCLPFFTGLKCEKFIKNPEFCTNENVLKTDMFVNLKKLILGRRCYFLLFSRPFKKIKLILQFKVWFFFRKCTPKEHIEVRYGKDLSVGGVVYCPSSVPLYIESVTNKIIIASYYEDNFKIEIKYWEVSQKSKSVHF</sequence>
<evidence type="ECO:0000256" key="6">
    <source>
        <dbReference type="ARBA" id="ARBA00023157"/>
    </source>
</evidence>
<dbReference type="OrthoDB" id="5819035at2759"/>
<evidence type="ECO:0000256" key="2">
    <source>
        <dbReference type="ARBA" id="ARBA00022723"/>
    </source>
</evidence>
<proteinExistence type="predicted"/>
<evidence type="ECO:0000313" key="14">
    <source>
        <dbReference type="WBParaSite" id="SRAE_2000450400.1"/>
    </source>
</evidence>
<feature type="disulfide bond" evidence="7">
    <location>
        <begin position="255"/>
        <end position="264"/>
    </location>
</feature>
<keyword evidence="7" id="KW-0245">EGF-like domain</keyword>
<evidence type="ECO:0000313" key="12">
    <source>
        <dbReference type="EMBL" id="CEF69858.1"/>
    </source>
</evidence>
<dbReference type="PRINTS" id="PR00480">
    <property type="entry name" value="ASTACIN"/>
</dbReference>
<dbReference type="InterPro" id="IPR001506">
    <property type="entry name" value="Peptidase_M12A"/>
</dbReference>
<evidence type="ECO:0000256" key="9">
    <source>
        <dbReference type="RuleBase" id="RU361183"/>
    </source>
</evidence>
<dbReference type="CTD" id="36382229"/>
<dbReference type="InterPro" id="IPR000742">
    <property type="entry name" value="EGF"/>
</dbReference>
<dbReference type="SMART" id="SM00235">
    <property type="entry name" value="ZnMc"/>
    <property type="match status" value="1"/>
</dbReference>
<dbReference type="PANTHER" id="PTHR10127">
    <property type="entry name" value="DISCOIDIN, CUB, EGF, LAMININ , AND ZINC METALLOPROTEASE DOMAIN CONTAINING"/>
    <property type="match status" value="1"/>
</dbReference>
<keyword evidence="5 9" id="KW-0482">Metalloprotease</keyword>
<dbReference type="PROSITE" id="PS51864">
    <property type="entry name" value="ASTACIN"/>
    <property type="match status" value="1"/>
</dbReference>
<dbReference type="Pfam" id="PF01400">
    <property type="entry name" value="Astacin"/>
    <property type="match status" value="1"/>
</dbReference>
<dbReference type="RefSeq" id="XP_024509057.1">
    <property type="nucleotide sequence ID" value="XM_024643382.1"/>
</dbReference>
<dbReference type="EMBL" id="LN609529">
    <property type="protein sequence ID" value="CEF69858.1"/>
    <property type="molecule type" value="Genomic_DNA"/>
</dbReference>
<dbReference type="GO" id="GO:0004222">
    <property type="term" value="F:metalloendopeptidase activity"/>
    <property type="evidence" value="ECO:0007669"/>
    <property type="project" value="UniProtKB-UniRule"/>
</dbReference>
<name>A0A090LJH6_STRRB</name>
<feature type="domain" description="Peptidase M12A" evidence="11">
    <location>
        <begin position="36"/>
        <end position="230"/>
    </location>
</feature>
<dbReference type="EC" id="3.4.24.-" evidence="9"/>
<evidence type="ECO:0000256" key="5">
    <source>
        <dbReference type="ARBA" id="ARBA00023049"/>
    </source>
</evidence>
<feature type="domain" description="EGF-like" evidence="10">
    <location>
        <begin position="225"/>
        <end position="265"/>
    </location>
</feature>
<protein>
    <recommendedName>
        <fullName evidence="9">Metalloendopeptidase</fullName>
        <ecNumber evidence="9">3.4.24.-</ecNumber>
    </recommendedName>
</protein>
<dbReference type="PROSITE" id="PS50026">
    <property type="entry name" value="EGF_3"/>
    <property type="match status" value="1"/>
</dbReference>
<feature type="chain" id="PRO_5015017710" description="Metalloendopeptidase" evidence="9">
    <location>
        <begin position="17"/>
        <end position="389"/>
    </location>
</feature>
<evidence type="ECO:0000256" key="3">
    <source>
        <dbReference type="ARBA" id="ARBA00022801"/>
    </source>
</evidence>
<dbReference type="Proteomes" id="UP000035682">
    <property type="component" value="Unplaced"/>
</dbReference>
<dbReference type="AlphaFoldDB" id="A0A090LJH6"/>
<reference evidence="12 13" key="1">
    <citation type="submission" date="2014-09" db="EMBL/GenBank/DDBJ databases">
        <authorList>
            <person name="Martin A.A."/>
        </authorList>
    </citation>
    <scope>NUCLEOTIDE SEQUENCE</scope>
    <source>
        <strain evidence="13">ED321</strain>
        <strain evidence="12">ED321 Heterogonic</strain>
    </source>
</reference>
<keyword evidence="4 9" id="KW-0862">Zinc</keyword>
<comment type="cofactor">
    <cofactor evidence="9">
        <name>Zn(2+)</name>
        <dbReference type="ChEBI" id="CHEBI:29105"/>
    </cofactor>
    <text evidence="9">Binds 1 zinc ion per subunit.</text>
</comment>
<evidence type="ECO:0000256" key="7">
    <source>
        <dbReference type="PROSITE-ProRule" id="PRU00076"/>
    </source>
</evidence>
<evidence type="ECO:0000313" key="15">
    <source>
        <dbReference type="WormBase" id="SRAE_2000450400"/>
    </source>
</evidence>
<evidence type="ECO:0000256" key="4">
    <source>
        <dbReference type="ARBA" id="ARBA00022833"/>
    </source>
</evidence>
<dbReference type="WBParaSite" id="SRAE_2000450400.1">
    <property type="protein sequence ID" value="SRAE_2000450400.1"/>
    <property type="gene ID" value="WBGene00264736"/>
</dbReference>
<evidence type="ECO:0000313" key="13">
    <source>
        <dbReference type="Proteomes" id="UP000035682"/>
    </source>
</evidence>
<dbReference type="GeneID" id="36382229"/>
<dbReference type="WormBase" id="SRAE_2000450400">
    <property type="protein sequence ID" value="SRP08003"/>
    <property type="gene ID" value="WBGene00264736"/>
</dbReference>
<keyword evidence="2 9" id="KW-0479">Metal-binding</keyword>
<keyword evidence="3 9" id="KW-0378">Hydrolase</keyword>
<accession>A0A090LJH6</accession>
<dbReference type="InterPro" id="IPR024079">
    <property type="entry name" value="MetalloPept_cat_dom_sf"/>
</dbReference>
<dbReference type="PANTHER" id="PTHR10127:SF780">
    <property type="entry name" value="METALLOENDOPEPTIDASE"/>
    <property type="match status" value="1"/>
</dbReference>
<comment type="caution">
    <text evidence="7">Lacks conserved residue(s) required for the propagation of feature annotation.</text>
</comment>
<keyword evidence="13" id="KW-1185">Reference proteome</keyword>
<keyword evidence="9" id="KW-0732">Signal</keyword>
<dbReference type="STRING" id="34506.A0A090LJH6"/>
<feature type="active site" evidence="8">
    <location>
        <position position="127"/>
    </location>
</feature>
<evidence type="ECO:0000256" key="8">
    <source>
        <dbReference type="PROSITE-ProRule" id="PRU01211"/>
    </source>
</evidence>
<gene>
    <name evidence="12 14 15" type="ORF">SRAE_2000450400</name>
</gene>
<dbReference type="GO" id="GO:0006508">
    <property type="term" value="P:proteolysis"/>
    <property type="evidence" value="ECO:0007669"/>
    <property type="project" value="UniProtKB-KW"/>
</dbReference>
<dbReference type="PROSITE" id="PS00022">
    <property type="entry name" value="EGF_1"/>
    <property type="match status" value="1"/>
</dbReference>
<dbReference type="GO" id="GO:0008270">
    <property type="term" value="F:zinc ion binding"/>
    <property type="evidence" value="ECO:0007669"/>
    <property type="project" value="InterPro"/>
</dbReference>
<dbReference type="InterPro" id="IPR006026">
    <property type="entry name" value="Peptidase_Metallo"/>
</dbReference>
<reference evidence="14" key="2">
    <citation type="submission" date="2020-12" db="UniProtKB">
        <authorList>
            <consortium name="WormBaseParasite"/>
        </authorList>
    </citation>
    <scope>IDENTIFICATION</scope>
</reference>
<feature type="signal peptide" evidence="9">
    <location>
        <begin position="1"/>
        <end position="16"/>
    </location>
</feature>